<dbReference type="InterPro" id="IPR049120">
    <property type="entry name" value="A2M_bMG2"/>
</dbReference>
<feature type="compositionally biased region" description="Polar residues" evidence="3">
    <location>
        <begin position="46"/>
        <end position="63"/>
    </location>
</feature>
<dbReference type="InterPro" id="IPR008930">
    <property type="entry name" value="Terpenoid_cyclase/PrenylTrfase"/>
</dbReference>
<dbReference type="InterPro" id="IPR041246">
    <property type="entry name" value="Bact_MG10"/>
</dbReference>
<dbReference type="InterPro" id="IPR041203">
    <property type="entry name" value="Bact_A2M_MG5"/>
</dbReference>
<dbReference type="InterPro" id="IPR026284">
    <property type="entry name" value="A2MG_proteobact"/>
</dbReference>
<dbReference type="InterPro" id="IPR011625">
    <property type="entry name" value="A2M_N_BRD"/>
</dbReference>
<dbReference type="Pfam" id="PF01835">
    <property type="entry name" value="MG2"/>
    <property type="match status" value="1"/>
</dbReference>
<dbReference type="OrthoDB" id="9767116at2"/>
<evidence type="ECO:0000256" key="1">
    <source>
        <dbReference type="ARBA" id="ARBA00010556"/>
    </source>
</evidence>
<organism evidence="7 8">
    <name type="scientific">Falsiroseomonas bella</name>
    <dbReference type="NCBI Taxonomy" id="2184016"/>
    <lineage>
        <taxon>Bacteria</taxon>
        <taxon>Pseudomonadati</taxon>
        <taxon>Pseudomonadota</taxon>
        <taxon>Alphaproteobacteria</taxon>
        <taxon>Acetobacterales</taxon>
        <taxon>Roseomonadaceae</taxon>
        <taxon>Falsiroseomonas</taxon>
    </lineage>
</organism>
<feature type="chain" id="PRO_5016245600" evidence="4">
    <location>
        <begin position="21"/>
        <end position="1718"/>
    </location>
</feature>
<proteinExistence type="inferred from homology"/>
<dbReference type="InterPro" id="IPR002890">
    <property type="entry name" value="MG2"/>
</dbReference>
<sequence>MRRLLALFCVLLALAGPALAFEPPGLENDAIAYQAQLQRRFPAGATPQQRSQAETRARQAQSRNDWAGAAAAWEERIGMGQAGPDQWLALGEAQLRRNPPEAMRALQAGWRAFMQVPGGPPEIPSLSLMAEAMRRLDQPMWQIQALEAVVERAPEDAKHRAALAEARRSAGLLVRQVRTEPDAEPARVCLAFTSAPARRDDWQPGDWVRAEPPLPGMAVTKEGEQICVAGLPWGRTTRLVLRAGLPGEDGLRMMRDTPINVAMPNRNARIVFDSRAFILPRGQAPAMTVATVNVAEMTLRVTRIGERNLLGLTRDWRPGEQMESWLAGGFAEDMGRVVWEGRVVLPPAEPNRLVRNAMPLPDALLTAGPGVYVLLARPADGSRGRFRAEAAAAVLATDLGITAWRGTGGLSAQIRGFSDAAPKEGARVALLARNNDILAEATTGADGLASFNAALLRGEGPLAPAALHVFRGEDFASLDLETAAFDLSDRGAAGRPHPGPLDAFVWLDRGMYRPGETVQVGALLRDAGGQPVDIPARLRVLRPNGQVFWAVVPQRVNGAAFVQRVALSTGAPAGAWTVEVLADPDGPPIGSTTFRVDAFVPERMEVEAGPLPPALVGGQPAEIPLTARFLYGAPAAGLTGMAELRLVQDAEPFEAWRGWHFGLADEVFSPDLQSFEIPETDAQGRTTLTLNLPRAPDSTRPVKAEVAVTLEEPGGRGSSTRFSLPVRSGNTLLAIRPAFQGGAVDANAEAAFDIAAVNPAGEAIAATLRLRLVRERPDWRIVLRDRVARYETVWRDEPVDSTDIQVAPGRPGRFARTLSFGRYRIEVTQPNGMAIASYRFRAGWAGGESAEVPDRVDLAADKRAYTAGEVARVRITPPFAGQASVAVLTDRLVSLRDVAVPEGGIEIEVPVDAAWGPGAHVAVTVFRAGQSPAGRPARALGLAWIGLDPAARRLDVAIESPDLARPNTRVEIPVRIAGAAGGSAMLTLAAVDEGILRLTRFRSPDPVEHFLARRRLGLDIRDDYGRLIAPAEGEAAVLRQGGDELAGSALDIPQRLVALFQGPVSVGSDGVARIPLDLPDFAGELRLMVVAWDGARIGAASKPMTVREAVVAEALLPRFLAPGDEARLPVLLHNIELPPGEVVATLTASGAIELAGPARLAQTLATGARATPATALRATVAGEGVLRLVVTGPNGFATQREARITVRSSRAPVTEIATRTLAPNETAPVPVPSDRFIAGTWQARATWGAPVRYDPAALLAALLRFPLDCVEQASSRVMALVHAPQNPDTAADDAAALGRAIASILDRQRFDGRFGFWGAEGEVQDWASLYATEALLRARAAGVTVPQSALEDALRAAEEGLDRNADQPEQFAAMAYRVHVLALAGRNRLGAARRLAENVDALPTPLARAQLASAFARAGDTQRATQLFASALDATARQYWSFDFGSASRDLLAMAVLLKESGVAQDRLPNLLGRLPGADLTPASTSTQEQAWAVAAAQALGRDGRPVRILLDGRDLPVAAVVGAALTGDATAQNRGQAPVVQAVSVVGVPTSPLPAAAQGMRVARRFFALDGQALNLDALRTGTDFVVLLEARALTNESHMAMVLQGLPAGWEITGRLPAGEVQGMPWLGTLTEPDSMPARDDRFAAAVTLTPEQSLARLAVRMRAVTAGRFELPGMEAQDMYRPGVFARQNSARIVVLGPDDPAPTAPPAPAPQPRR</sequence>
<dbReference type="Pfam" id="PF17972">
    <property type="entry name" value="bMG5"/>
    <property type="match status" value="1"/>
</dbReference>
<keyword evidence="2 4" id="KW-0732">Signal</keyword>
<dbReference type="InterPro" id="IPR021868">
    <property type="entry name" value="Alpha_2_Macroglob_MG3"/>
</dbReference>
<dbReference type="Pfam" id="PF00207">
    <property type="entry name" value="A2M"/>
    <property type="match status" value="1"/>
</dbReference>
<evidence type="ECO:0000313" key="7">
    <source>
        <dbReference type="EMBL" id="PWS34132.1"/>
    </source>
</evidence>
<dbReference type="Gene3D" id="2.60.40.1930">
    <property type="match status" value="1"/>
</dbReference>
<evidence type="ECO:0000256" key="4">
    <source>
        <dbReference type="SAM" id="SignalP"/>
    </source>
</evidence>
<dbReference type="EMBL" id="QGNA01000008">
    <property type="protein sequence ID" value="PWS34132.1"/>
    <property type="molecule type" value="Genomic_DNA"/>
</dbReference>
<reference evidence="8" key="1">
    <citation type="submission" date="2018-05" db="EMBL/GenBank/DDBJ databases">
        <authorList>
            <person name="Du Z."/>
            <person name="Wang X."/>
        </authorList>
    </citation>
    <scope>NUCLEOTIDE SEQUENCE [LARGE SCALE GENOMIC DNA]</scope>
    <source>
        <strain evidence="8">CQN31</strain>
    </source>
</reference>
<dbReference type="InterPro" id="IPR001599">
    <property type="entry name" value="Macroglobln_a2"/>
</dbReference>
<dbReference type="Pfam" id="PF21142">
    <property type="entry name" value="A2M_bMG2"/>
    <property type="match status" value="1"/>
</dbReference>
<dbReference type="Pfam" id="PF17962">
    <property type="entry name" value="bMG6"/>
    <property type="match status" value="1"/>
</dbReference>
<comment type="similarity">
    <text evidence="1">Belongs to the protease inhibitor I39 (alpha-2-macroglobulin) family. Bacterial alpha-2-macroglobulin subfamily.</text>
</comment>
<dbReference type="Pfam" id="PF07703">
    <property type="entry name" value="A2M_BRD"/>
    <property type="match status" value="1"/>
</dbReference>
<keyword evidence="8" id="KW-1185">Reference proteome</keyword>
<evidence type="ECO:0000256" key="2">
    <source>
        <dbReference type="ARBA" id="ARBA00022729"/>
    </source>
</evidence>
<evidence type="ECO:0000256" key="3">
    <source>
        <dbReference type="SAM" id="MobiDB-lite"/>
    </source>
</evidence>
<dbReference type="InterPro" id="IPR051802">
    <property type="entry name" value="YfhM-like"/>
</dbReference>
<gene>
    <name evidence="7" type="ORF">DFH01_26245</name>
</gene>
<dbReference type="SMART" id="SM01359">
    <property type="entry name" value="A2M_N_2"/>
    <property type="match status" value="1"/>
</dbReference>
<dbReference type="Pfam" id="PF11974">
    <property type="entry name" value="bMG3"/>
    <property type="match status" value="1"/>
</dbReference>
<evidence type="ECO:0000259" key="6">
    <source>
        <dbReference type="SMART" id="SM01360"/>
    </source>
</evidence>
<feature type="compositionally biased region" description="Pro residues" evidence="3">
    <location>
        <begin position="1703"/>
        <end position="1718"/>
    </location>
</feature>
<feature type="region of interest" description="Disordered" evidence="3">
    <location>
        <begin position="1699"/>
        <end position="1718"/>
    </location>
</feature>
<feature type="region of interest" description="Disordered" evidence="3">
    <location>
        <begin position="43"/>
        <end position="63"/>
    </location>
</feature>
<feature type="signal peptide" evidence="4">
    <location>
        <begin position="1"/>
        <end position="20"/>
    </location>
</feature>
<comment type="caution">
    <text evidence="7">The sequence shown here is derived from an EMBL/GenBank/DDBJ whole genome shotgun (WGS) entry which is preliminary data.</text>
</comment>
<dbReference type="PANTHER" id="PTHR40094:SF1">
    <property type="entry name" value="UBIQUITIN DOMAIN-CONTAINING PROTEIN"/>
    <property type="match status" value="1"/>
</dbReference>
<dbReference type="PANTHER" id="PTHR40094">
    <property type="entry name" value="ALPHA-2-MACROGLOBULIN HOMOLOG"/>
    <property type="match status" value="1"/>
</dbReference>
<dbReference type="RefSeq" id="WP_109873501.1">
    <property type="nucleotide sequence ID" value="NZ_QGNA01000008.1"/>
</dbReference>
<dbReference type="SUPFAM" id="SSF48239">
    <property type="entry name" value="Terpenoid cyclases/Protein prenyltransferases"/>
    <property type="match status" value="1"/>
</dbReference>
<dbReference type="GO" id="GO:0004866">
    <property type="term" value="F:endopeptidase inhibitor activity"/>
    <property type="evidence" value="ECO:0007669"/>
    <property type="project" value="InterPro"/>
</dbReference>
<dbReference type="Pfam" id="PF17973">
    <property type="entry name" value="bMG10"/>
    <property type="match status" value="1"/>
</dbReference>
<name>A0A317F6G1_9PROT</name>
<evidence type="ECO:0000259" key="5">
    <source>
        <dbReference type="SMART" id="SM01359"/>
    </source>
</evidence>
<feature type="domain" description="Alpha-2-macroglobulin bait region" evidence="5">
    <location>
        <begin position="856"/>
        <end position="998"/>
    </location>
</feature>
<protein>
    <submittedName>
        <fullName evidence="7">Alpha-2-macroglobulin family protein</fullName>
    </submittedName>
</protein>
<dbReference type="InterPro" id="IPR041462">
    <property type="entry name" value="Bact_A2M_MG6"/>
</dbReference>
<dbReference type="Gene3D" id="1.50.10.20">
    <property type="match status" value="1"/>
</dbReference>
<dbReference type="Proteomes" id="UP000245765">
    <property type="component" value="Unassembled WGS sequence"/>
</dbReference>
<evidence type="ECO:0000313" key="8">
    <source>
        <dbReference type="Proteomes" id="UP000245765"/>
    </source>
</evidence>
<dbReference type="SMART" id="SM01360">
    <property type="entry name" value="A2M"/>
    <property type="match status" value="1"/>
</dbReference>
<dbReference type="PIRSF" id="PIRSF038980">
    <property type="entry name" value="A2M_bac"/>
    <property type="match status" value="1"/>
</dbReference>
<feature type="domain" description="Alpha-2-macroglobulin" evidence="6">
    <location>
        <begin position="1057"/>
        <end position="1146"/>
    </location>
</feature>
<accession>A0A317F6G1</accession>